<protein>
    <submittedName>
        <fullName evidence="1">Uncharacterized protein</fullName>
    </submittedName>
</protein>
<sequence>MHRRRHGCRHVRGSTLKTDYSAGRPLGRAKEAVALAHDPFSKIDFDFRGSCASQAMK</sequence>
<name>A0A2P9AQK4_9HYPH</name>
<evidence type="ECO:0000313" key="2">
    <source>
        <dbReference type="Proteomes" id="UP000245698"/>
    </source>
</evidence>
<accession>A0A2P9AQK4</accession>
<gene>
    <name evidence="1" type="ORF">BQ8482_350069</name>
</gene>
<proteinExistence type="predicted"/>
<dbReference type="EMBL" id="FUIG01000043">
    <property type="protein sequence ID" value="SJM33425.1"/>
    <property type="molecule type" value="Genomic_DNA"/>
</dbReference>
<dbReference type="AlphaFoldDB" id="A0A2P9AQK4"/>
<evidence type="ECO:0000313" key="1">
    <source>
        <dbReference type="EMBL" id="SJM33425.1"/>
    </source>
</evidence>
<dbReference type="Proteomes" id="UP000245698">
    <property type="component" value="Unassembled WGS sequence"/>
</dbReference>
<reference evidence="2" key="1">
    <citation type="submission" date="2016-12" db="EMBL/GenBank/DDBJ databases">
        <authorList>
            <person name="Brunel B."/>
        </authorList>
    </citation>
    <scope>NUCLEOTIDE SEQUENCE [LARGE SCALE GENOMIC DNA]</scope>
</reference>
<keyword evidence="2" id="KW-1185">Reference proteome</keyword>
<organism evidence="1 2">
    <name type="scientific">Mesorhizobium delmotii</name>
    <dbReference type="NCBI Taxonomy" id="1631247"/>
    <lineage>
        <taxon>Bacteria</taxon>
        <taxon>Pseudomonadati</taxon>
        <taxon>Pseudomonadota</taxon>
        <taxon>Alphaproteobacteria</taxon>
        <taxon>Hyphomicrobiales</taxon>
        <taxon>Phyllobacteriaceae</taxon>
        <taxon>Mesorhizobium</taxon>
    </lineage>
</organism>